<feature type="transmembrane region" description="Helical" evidence="6">
    <location>
        <begin position="333"/>
        <end position="351"/>
    </location>
</feature>
<sequence length="372" mass="39610">MGSLGCGSGGGWGSPPGRAHGAMAAVQLINGGYHVITKVALNVGVNQVVFCVGRDLLAISILAPVAYFREKRAHLPLTRRLFISFFFLGLTGIFGNQLLFLLGLSYTNPSYAAAIQPAIPVFTFLLALAMVTHEFAACSNESVNLLKIEGQVKVGGSVICIFGAIIMVLYRGPAVIGDNSFELAVQSEISAMPQPEPVGWLTTHLITLGFEQWHIGVLCLIGNCMCMATYLALQAPLLVMYPASISLTTYSYFFGGLLMLLTGLFSTTSLADWTLTQTEIIAIVYAGVIASALNYGLMTWSNKILGPALVSLYMPLQPVASAILSMLFLGSPIYLGSITGGCLIVIGLNLVTWARFKEGQAATAISHVDRDS</sequence>
<dbReference type="AlphaFoldDB" id="A0A7I8JSZ6"/>
<dbReference type="EMBL" id="LR743605">
    <property type="protein sequence ID" value="CAA2634240.1"/>
    <property type="molecule type" value="Genomic_DNA"/>
</dbReference>
<evidence type="ECO:0000256" key="2">
    <source>
        <dbReference type="ARBA" id="ARBA00007635"/>
    </source>
</evidence>
<feature type="domain" description="EamA" evidence="7">
    <location>
        <begin position="215"/>
        <end position="352"/>
    </location>
</feature>
<evidence type="ECO:0000256" key="5">
    <source>
        <dbReference type="ARBA" id="ARBA00023136"/>
    </source>
</evidence>
<dbReference type="GO" id="GO:0022857">
    <property type="term" value="F:transmembrane transporter activity"/>
    <property type="evidence" value="ECO:0007669"/>
    <property type="project" value="InterPro"/>
</dbReference>
<evidence type="ECO:0000256" key="1">
    <source>
        <dbReference type="ARBA" id="ARBA00004141"/>
    </source>
</evidence>
<feature type="domain" description="EamA" evidence="7">
    <location>
        <begin position="25"/>
        <end position="130"/>
    </location>
</feature>
<evidence type="ECO:0000256" key="6">
    <source>
        <dbReference type="RuleBase" id="RU363077"/>
    </source>
</evidence>
<feature type="transmembrane region" description="Helical" evidence="6">
    <location>
        <begin position="152"/>
        <end position="170"/>
    </location>
</feature>
<comment type="similarity">
    <text evidence="2 6">Belongs to the drug/metabolite transporter (DMT) superfamily. Plant drug/metabolite exporter (P-DME) (TC 2.A.7.4) family.</text>
</comment>
<feature type="transmembrane region" description="Helical" evidence="6">
    <location>
        <begin position="110"/>
        <end position="131"/>
    </location>
</feature>
<feature type="transmembrane region" description="Helical" evidence="6">
    <location>
        <begin position="47"/>
        <end position="69"/>
    </location>
</feature>
<dbReference type="Proteomes" id="UP001189122">
    <property type="component" value="Unassembled WGS sequence"/>
</dbReference>
<dbReference type="SUPFAM" id="SSF103481">
    <property type="entry name" value="Multidrug resistance efflux transporter EmrE"/>
    <property type="match status" value="1"/>
</dbReference>
<proteinExistence type="inferred from homology"/>
<dbReference type="Pfam" id="PF00892">
    <property type="entry name" value="EamA"/>
    <property type="match status" value="2"/>
</dbReference>
<dbReference type="InterPro" id="IPR000620">
    <property type="entry name" value="EamA_dom"/>
</dbReference>
<keyword evidence="9" id="KW-1185">Reference proteome</keyword>
<evidence type="ECO:0000259" key="7">
    <source>
        <dbReference type="Pfam" id="PF00892"/>
    </source>
</evidence>
<keyword evidence="3 6" id="KW-0812">Transmembrane</keyword>
<dbReference type="GO" id="GO:0016020">
    <property type="term" value="C:membrane"/>
    <property type="evidence" value="ECO:0007669"/>
    <property type="project" value="UniProtKB-SubCell"/>
</dbReference>
<protein>
    <recommendedName>
        <fullName evidence="6">WAT1-related protein</fullName>
    </recommendedName>
</protein>
<dbReference type="EMBL" id="CACRZD030000018">
    <property type="protein sequence ID" value="CAA6673249.1"/>
    <property type="molecule type" value="Genomic_DNA"/>
</dbReference>
<keyword evidence="5 6" id="KW-0472">Membrane</keyword>
<accession>A0A7I8JSZ6</accession>
<evidence type="ECO:0000256" key="4">
    <source>
        <dbReference type="ARBA" id="ARBA00022989"/>
    </source>
</evidence>
<feature type="transmembrane region" description="Helical" evidence="6">
    <location>
        <begin position="280"/>
        <end position="297"/>
    </location>
</feature>
<feature type="transmembrane region" description="Helical" evidence="6">
    <location>
        <begin position="81"/>
        <end position="104"/>
    </location>
</feature>
<feature type="transmembrane region" description="Helical" evidence="6">
    <location>
        <begin position="245"/>
        <end position="268"/>
    </location>
</feature>
<gene>
    <name evidence="8" type="ORF">SI7747_18019666</name>
</gene>
<dbReference type="InterPro" id="IPR037185">
    <property type="entry name" value="EmrE-like"/>
</dbReference>
<dbReference type="PANTHER" id="PTHR31218">
    <property type="entry name" value="WAT1-RELATED PROTEIN"/>
    <property type="match status" value="1"/>
</dbReference>
<name>A0A7I8JSZ6_SPIIN</name>
<comment type="subcellular location">
    <subcellularLocation>
        <location evidence="1 6">Membrane</location>
        <topology evidence="1 6">Multi-pass membrane protein</topology>
    </subcellularLocation>
</comment>
<dbReference type="InterPro" id="IPR030184">
    <property type="entry name" value="WAT1-related"/>
</dbReference>
<evidence type="ECO:0000313" key="8">
    <source>
        <dbReference type="EMBL" id="CAA2634240.1"/>
    </source>
</evidence>
<organism evidence="8">
    <name type="scientific">Spirodela intermedia</name>
    <name type="common">Intermediate duckweed</name>
    <dbReference type="NCBI Taxonomy" id="51605"/>
    <lineage>
        <taxon>Eukaryota</taxon>
        <taxon>Viridiplantae</taxon>
        <taxon>Streptophyta</taxon>
        <taxon>Embryophyta</taxon>
        <taxon>Tracheophyta</taxon>
        <taxon>Spermatophyta</taxon>
        <taxon>Magnoliopsida</taxon>
        <taxon>Liliopsida</taxon>
        <taxon>Araceae</taxon>
        <taxon>Lemnoideae</taxon>
        <taxon>Spirodela</taxon>
    </lineage>
</organism>
<evidence type="ECO:0000256" key="3">
    <source>
        <dbReference type="ARBA" id="ARBA00022692"/>
    </source>
</evidence>
<keyword evidence="4 6" id="KW-1133">Transmembrane helix</keyword>
<evidence type="ECO:0000313" key="9">
    <source>
        <dbReference type="Proteomes" id="UP001189122"/>
    </source>
</evidence>
<reference evidence="8 9" key="1">
    <citation type="submission" date="2019-12" db="EMBL/GenBank/DDBJ databases">
        <authorList>
            <person name="Scholz U."/>
            <person name="Mascher M."/>
            <person name="Fiebig A."/>
        </authorList>
    </citation>
    <scope>NUCLEOTIDE SEQUENCE</scope>
</reference>
<feature type="transmembrane region" description="Helical" evidence="6">
    <location>
        <begin position="304"/>
        <end position="327"/>
    </location>
</feature>